<reference evidence="2" key="1">
    <citation type="submission" date="2018-11" db="EMBL/GenBank/DDBJ databases">
        <authorList>
            <person name="Grassa J C."/>
        </authorList>
    </citation>
    <scope>NUCLEOTIDE SEQUENCE [LARGE SCALE GENOMIC DNA]</scope>
</reference>
<dbReference type="EMBL" id="UZAU01000264">
    <property type="status" value="NOT_ANNOTATED_CDS"/>
    <property type="molecule type" value="Genomic_DNA"/>
</dbReference>
<organism evidence="2 3">
    <name type="scientific">Cannabis sativa</name>
    <name type="common">Hemp</name>
    <name type="synonym">Marijuana</name>
    <dbReference type="NCBI Taxonomy" id="3483"/>
    <lineage>
        <taxon>Eukaryota</taxon>
        <taxon>Viridiplantae</taxon>
        <taxon>Streptophyta</taxon>
        <taxon>Embryophyta</taxon>
        <taxon>Tracheophyta</taxon>
        <taxon>Spermatophyta</taxon>
        <taxon>Magnoliopsida</taxon>
        <taxon>eudicotyledons</taxon>
        <taxon>Gunneridae</taxon>
        <taxon>Pentapetalae</taxon>
        <taxon>rosids</taxon>
        <taxon>fabids</taxon>
        <taxon>Rosales</taxon>
        <taxon>Cannabaceae</taxon>
        <taxon>Cannabis</taxon>
    </lineage>
</organism>
<keyword evidence="3" id="KW-1185">Reference proteome</keyword>
<name>A0A803QZ34_CANSA</name>
<accession>A0A803QZ34</accession>
<dbReference type="Gramene" id="novel_model_3124_5bd9a17a">
    <property type="protein sequence ID" value="cds.novel_model_3124_5bd9a17a"/>
    <property type="gene ID" value="novel_gene_1668_5bd9a17a"/>
</dbReference>
<sequence length="81" mass="9681">MVEEVFFHKECFEALPVLEMEKGPGLALDDRFGGVPDQTERGRENRGERARRGVWVLVLYRERDERGHRVERRVRVTERDR</sequence>
<protein>
    <submittedName>
        <fullName evidence="2">Uncharacterized protein</fullName>
    </submittedName>
</protein>
<dbReference type="Proteomes" id="UP000596661">
    <property type="component" value="Chromosome 3"/>
</dbReference>
<reference evidence="2" key="2">
    <citation type="submission" date="2021-03" db="UniProtKB">
        <authorList>
            <consortium name="EnsemblPlants"/>
        </authorList>
    </citation>
    <scope>IDENTIFICATION</scope>
</reference>
<feature type="region of interest" description="Disordered" evidence="1">
    <location>
        <begin position="29"/>
        <end position="49"/>
    </location>
</feature>
<evidence type="ECO:0000256" key="1">
    <source>
        <dbReference type="SAM" id="MobiDB-lite"/>
    </source>
</evidence>
<dbReference type="AlphaFoldDB" id="A0A803QZ34"/>
<dbReference type="EnsemblPlants" id="novel_model_3124_5bd9a17a">
    <property type="protein sequence ID" value="cds.novel_model_3124_5bd9a17a"/>
    <property type="gene ID" value="novel_gene_1668_5bd9a17a"/>
</dbReference>
<evidence type="ECO:0000313" key="2">
    <source>
        <dbReference type="EnsemblPlants" id="cds.novel_model_3124_5bd9a17a"/>
    </source>
</evidence>
<evidence type="ECO:0000313" key="3">
    <source>
        <dbReference type="Proteomes" id="UP000596661"/>
    </source>
</evidence>
<proteinExistence type="predicted"/>